<evidence type="ECO:0000256" key="3">
    <source>
        <dbReference type="SAM" id="SignalP"/>
    </source>
</evidence>
<protein>
    <submittedName>
        <fullName evidence="7">Glycoside hydrolase family 97 catalytic domain-containing protein</fullName>
    </submittedName>
</protein>
<dbReference type="Pfam" id="PF14508">
    <property type="entry name" value="GH97_N"/>
    <property type="match status" value="1"/>
</dbReference>
<dbReference type="GO" id="GO:0030246">
    <property type="term" value="F:carbohydrate binding"/>
    <property type="evidence" value="ECO:0007669"/>
    <property type="project" value="InterPro"/>
</dbReference>
<sequence>MIKLSRAFIFTSLLASTTSLQVVEAKAQSKSTRIISPSLAPDVVVTSPDGTLSGTIFADNSSGLSYQVSWNGHPVGGPGHIGLRLESPNQTTPHEIGLHPTLGDISRDQIDEQYPFHGAKATAQNKANILTISVREANASPYKIEARAYDNGFAWRILLPESASPVQVLEETSIWTLPQGEVWFGERNNNWKLKSYAGEFRHTAVDNLPSISQQGPIQTAPLVVELPHSDGFELVTEANLANYSGMRLRAIGNRKLQVDFTEGSKGFEINGALTTPWRVTMLCRDLGCLVNNTLTENLNPPPDPILFRDTSYIHEGRFVWRYMSRETGTPAQEAEFVDFAAALGYEYTLVDDGWKTWETPWQSMKELVQYSRSKKVGVFAWKDSNEISDPSGDFAKARDFLDHAADAGLAGVKIDFINGESKKQIDFERRVLALGAERKLMIDFHGLQKPTGEERAFPNAMSREAVRGIELNRMPEGPLPASHNAALPFTRFAVGPADYTPVNLQWPGETTWSHQLATAILLSSPWLVIAEDPEFLLKNPDAAPALEVLKELSTSWDETIVMDGSQIGGLVGMARRKGSVWFLAIINGSSTPSALPILPAKINLTNFEGIALSSPERRSFALAKYTDVAVWDPNRKLQPGDGLVVVLKPRHLVPK</sequence>
<feature type="domain" description="Glycosyl-hydrolase 97 N-terminal" evidence="5">
    <location>
        <begin position="45"/>
        <end position="301"/>
    </location>
</feature>
<accession>A0AAU7ZPZ7</accession>
<proteinExistence type="predicted"/>
<evidence type="ECO:0000259" key="6">
    <source>
        <dbReference type="Pfam" id="PF14509"/>
    </source>
</evidence>
<dbReference type="InterPro" id="IPR029486">
    <property type="entry name" value="GH97_N"/>
</dbReference>
<dbReference type="AlphaFoldDB" id="A0AAU7ZPZ7"/>
<feature type="domain" description="Glycosyl-hydrolase 97 catalytic" evidence="4">
    <location>
        <begin position="327"/>
        <end position="466"/>
    </location>
</feature>
<dbReference type="Pfam" id="PF10566">
    <property type="entry name" value="Glyco_hydro_97"/>
    <property type="match status" value="1"/>
</dbReference>
<dbReference type="InterPro" id="IPR013780">
    <property type="entry name" value="Glyco_hydro_b"/>
</dbReference>
<dbReference type="Pfam" id="PF14509">
    <property type="entry name" value="GH97_C"/>
    <property type="match status" value="1"/>
</dbReference>
<dbReference type="InterPro" id="IPR014718">
    <property type="entry name" value="GH-type_carb-bd"/>
</dbReference>
<dbReference type="Gene3D" id="2.70.98.10">
    <property type="match status" value="1"/>
</dbReference>
<dbReference type="InterPro" id="IPR029483">
    <property type="entry name" value="GH97_C"/>
</dbReference>
<dbReference type="GO" id="GO:0016798">
    <property type="term" value="F:hydrolase activity, acting on glycosyl bonds"/>
    <property type="evidence" value="ECO:0007669"/>
    <property type="project" value="UniProtKB-KW"/>
</dbReference>
<name>A0AAU7ZPZ7_9BACT</name>
<dbReference type="PANTHER" id="PTHR35803">
    <property type="entry name" value="GLUCAN 1,4-ALPHA-GLUCOSIDASE SUSB-RELATED"/>
    <property type="match status" value="1"/>
</dbReference>
<evidence type="ECO:0000256" key="2">
    <source>
        <dbReference type="ARBA" id="ARBA00023295"/>
    </source>
</evidence>
<gene>
    <name evidence="7" type="ORF">RBB77_21625</name>
</gene>
<dbReference type="Gene3D" id="3.20.20.70">
    <property type="entry name" value="Aldolase class I"/>
    <property type="match status" value="1"/>
</dbReference>
<organism evidence="7">
    <name type="scientific">Tunturiibacter psychrotolerans</name>
    <dbReference type="NCBI Taxonomy" id="3069686"/>
    <lineage>
        <taxon>Bacteria</taxon>
        <taxon>Pseudomonadati</taxon>
        <taxon>Acidobacteriota</taxon>
        <taxon>Terriglobia</taxon>
        <taxon>Terriglobales</taxon>
        <taxon>Acidobacteriaceae</taxon>
        <taxon>Tunturiibacter</taxon>
    </lineage>
</organism>
<dbReference type="InterPro" id="IPR013785">
    <property type="entry name" value="Aldolase_TIM"/>
</dbReference>
<feature type="signal peptide" evidence="3">
    <location>
        <begin position="1"/>
        <end position="21"/>
    </location>
</feature>
<evidence type="ECO:0000313" key="7">
    <source>
        <dbReference type="EMBL" id="XCB32991.1"/>
    </source>
</evidence>
<reference evidence="7" key="1">
    <citation type="submission" date="2023-08" db="EMBL/GenBank/DDBJ databases">
        <authorList>
            <person name="Messyasz A."/>
            <person name="Mannisto M.K."/>
            <person name="Kerkhof L.J."/>
            <person name="Haggblom M."/>
        </authorList>
    </citation>
    <scope>NUCLEOTIDE SEQUENCE</scope>
    <source>
        <strain evidence="7">X5P6</strain>
    </source>
</reference>
<dbReference type="InterPro" id="IPR017853">
    <property type="entry name" value="GH"/>
</dbReference>
<reference evidence="7" key="2">
    <citation type="journal article" date="2024" name="Environ. Microbiol.">
        <title>Genome analysis and description of Tunturibacter gen. nov. expands the diversity of Terriglobia in tundra soils.</title>
        <authorList>
            <person name="Messyasz A."/>
            <person name="Mannisto M.K."/>
            <person name="Kerkhof L.J."/>
            <person name="Haggblom M.M."/>
        </authorList>
    </citation>
    <scope>NUCLEOTIDE SEQUENCE</scope>
    <source>
        <strain evidence="7">X5P6</strain>
    </source>
</reference>
<evidence type="ECO:0000259" key="5">
    <source>
        <dbReference type="Pfam" id="PF14508"/>
    </source>
</evidence>
<feature type="chain" id="PRO_5043851626" evidence="3">
    <location>
        <begin position="22"/>
        <end position="655"/>
    </location>
</feature>
<feature type="domain" description="Glycosyl-hydrolase 97 C-terminal oligomerisation" evidence="6">
    <location>
        <begin position="555"/>
        <end position="590"/>
    </location>
</feature>
<dbReference type="EMBL" id="CP132942">
    <property type="protein sequence ID" value="XCB32991.1"/>
    <property type="molecule type" value="Genomic_DNA"/>
</dbReference>
<dbReference type="SUPFAM" id="SSF51445">
    <property type="entry name" value="(Trans)glycosidases"/>
    <property type="match status" value="1"/>
</dbReference>
<dbReference type="InterPro" id="IPR052720">
    <property type="entry name" value="Glycosyl_hydrolase_97"/>
</dbReference>
<evidence type="ECO:0000259" key="4">
    <source>
        <dbReference type="Pfam" id="PF10566"/>
    </source>
</evidence>
<keyword evidence="1 7" id="KW-0378">Hydrolase</keyword>
<keyword evidence="3" id="KW-0732">Signal</keyword>
<dbReference type="Gene3D" id="2.60.40.1180">
    <property type="entry name" value="Golgi alpha-mannosidase II"/>
    <property type="match status" value="1"/>
</dbReference>
<dbReference type="RefSeq" id="WP_353063833.1">
    <property type="nucleotide sequence ID" value="NZ_CP132942.1"/>
</dbReference>
<dbReference type="PANTHER" id="PTHR35803:SF2">
    <property type="entry name" value="RETAINING ALPHA-GALACTOSIDASE"/>
    <property type="match status" value="1"/>
</dbReference>
<dbReference type="KEGG" id="tpsc:RBB77_21625"/>
<dbReference type="InterPro" id="IPR019563">
    <property type="entry name" value="GH97_catalytic"/>
</dbReference>
<evidence type="ECO:0000256" key="1">
    <source>
        <dbReference type="ARBA" id="ARBA00022801"/>
    </source>
</evidence>
<keyword evidence="2" id="KW-0326">Glycosidase</keyword>